<feature type="transmembrane region" description="Helical" evidence="5">
    <location>
        <begin position="584"/>
        <end position="605"/>
    </location>
</feature>
<dbReference type="InterPro" id="IPR045058">
    <property type="entry name" value="GIMA/IAN/Toc"/>
</dbReference>
<sequence length="697" mass="75355">MERRHIKGDYKDDERTCEKASDQGWDQTPTGQRPRTYSNRRPRFSQMQINSQTSTSRNWNTEEFLPNDGLSLRPGGGTSYQKQQPRFFHACQSSPTSLTGQNPASQTGHTTEIGEDPQIPIVSQLSHNQQTSQADQNQSQGKGMERTSLSLDSSSTPTDRSPAELRLVLVGRTGAGKSATGNTILGKKCFRSQLGTSSVTKECERARATVRGRNLLVVDTPGFSNAMLSQDAVQQEVQRCRELCSPGPHAVLLIVPLGRFTEEERQGVDTIQQLFSNEVPGRTILVFTHADMLKGKSIQDFISKQSQNIQELVEKFSRRFIAINNRDPGDGRQVDQLLEMADNLRMLHLANPASPLRLVLVGRTGTGKSATGNTILGKKCFPSELSMSSVTQECQREKGVQGRDLVLIDTPGLFDTSLAGEVVQREIIRCLTFSYPGPHAVLLTVRLGSSTEEEWRSIDMIEEMFQAEVRRYIILVFTHADQLEGNQIQDFIRQDPRLQKLVKRFDGRYVAFNNMDSEDRSQVTQLLEMVDSLLVRNENQYFTNHLTQEIEGAVAELLSEARAKGEGSGGRFQTFYRWCQSHPFILLAVGVGGLAMGPLVMGAMAPAVVTTEVGVGAGAYLANLMITIGLEDVAVNAILMKLAAKGLLGGVGVVGGGGGAAGAAAAAAGAAAAAAGAVGAAAGAVGAALAAAQCCIQ</sequence>
<feature type="domain" description="AIG1-type G" evidence="6">
    <location>
        <begin position="353"/>
        <end position="551"/>
    </location>
</feature>
<feature type="transmembrane region" description="Helical" evidence="5">
    <location>
        <begin position="674"/>
        <end position="696"/>
    </location>
</feature>
<reference evidence="8" key="1">
    <citation type="submission" date="2025-08" db="UniProtKB">
        <authorList>
            <consortium name="RefSeq"/>
        </authorList>
    </citation>
    <scope>IDENTIFICATION</scope>
</reference>
<organism evidence="7 8">
    <name type="scientific">Clupea harengus</name>
    <name type="common">Atlantic herring</name>
    <dbReference type="NCBI Taxonomy" id="7950"/>
    <lineage>
        <taxon>Eukaryota</taxon>
        <taxon>Metazoa</taxon>
        <taxon>Chordata</taxon>
        <taxon>Craniata</taxon>
        <taxon>Vertebrata</taxon>
        <taxon>Euteleostomi</taxon>
        <taxon>Actinopterygii</taxon>
        <taxon>Neopterygii</taxon>
        <taxon>Teleostei</taxon>
        <taxon>Clupei</taxon>
        <taxon>Clupeiformes</taxon>
        <taxon>Clupeoidei</taxon>
        <taxon>Clupeidae</taxon>
        <taxon>Clupea</taxon>
    </lineage>
</organism>
<keyword evidence="5" id="KW-0472">Membrane</keyword>
<evidence type="ECO:0000256" key="2">
    <source>
        <dbReference type="ARBA" id="ARBA00022741"/>
    </source>
</evidence>
<dbReference type="Proteomes" id="UP000515152">
    <property type="component" value="Chromosome 22"/>
</dbReference>
<proteinExistence type="inferred from homology"/>
<feature type="transmembrane region" description="Helical" evidence="5">
    <location>
        <begin position="617"/>
        <end position="639"/>
    </location>
</feature>
<keyword evidence="2" id="KW-0547">Nucleotide-binding</keyword>
<dbReference type="PROSITE" id="PS51720">
    <property type="entry name" value="G_AIG1"/>
    <property type="match status" value="2"/>
</dbReference>
<dbReference type="RefSeq" id="XP_031415856.1">
    <property type="nucleotide sequence ID" value="XM_031559996.2"/>
</dbReference>
<dbReference type="InterPro" id="IPR006703">
    <property type="entry name" value="G_AIG1"/>
</dbReference>
<keyword evidence="5" id="KW-0812">Transmembrane</keyword>
<feature type="compositionally biased region" description="Polar residues" evidence="4">
    <location>
        <begin position="44"/>
        <end position="61"/>
    </location>
</feature>
<dbReference type="SUPFAM" id="SSF52540">
    <property type="entry name" value="P-loop containing nucleoside triphosphate hydrolases"/>
    <property type="match status" value="2"/>
</dbReference>
<feature type="compositionally biased region" description="Basic and acidic residues" evidence="4">
    <location>
        <begin position="1"/>
        <end position="21"/>
    </location>
</feature>
<dbReference type="Pfam" id="PF04548">
    <property type="entry name" value="AIG1"/>
    <property type="match status" value="2"/>
</dbReference>
<dbReference type="AlphaFoldDB" id="A0A6P8EUL9"/>
<evidence type="ECO:0000259" key="6">
    <source>
        <dbReference type="PROSITE" id="PS51720"/>
    </source>
</evidence>
<feature type="region of interest" description="Disordered" evidence="4">
    <location>
        <begin position="1"/>
        <end position="162"/>
    </location>
</feature>
<dbReference type="KEGG" id="char:116218405"/>
<feature type="compositionally biased region" description="Polar residues" evidence="4">
    <location>
        <begin position="24"/>
        <end position="37"/>
    </location>
</feature>
<evidence type="ECO:0000256" key="3">
    <source>
        <dbReference type="ARBA" id="ARBA00023134"/>
    </source>
</evidence>
<dbReference type="CDD" id="cd01852">
    <property type="entry name" value="AIG1"/>
    <property type="match status" value="2"/>
</dbReference>
<keyword evidence="5" id="KW-1133">Transmembrane helix</keyword>
<evidence type="ECO:0000256" key="5">
    <source>
        <dbReference type="SAM" id="Phobius"/>
    </source>
</evidence>
<feature type="compositionally biased region" description="Low complexity" evidence="4">
    <location>
        <begin position="128"/>
        <end position="160"/>
    </location>
</feature>
<evidence type="ECO:0000313" key="8">
    <source>
        <dbReference type="RefSeq" id="XP_031415856.1"/>
    </source>
</evidence>
<dbReference type="FunFam" id="3.40.50.300:FF:002274">
    <property type="entry name" value="Si:dkeyp-69e1.8"/>
    <property type="match status" value="2"/>
</dbReference>
<dbReference type="PANTHER" id="PTHR10903:SF182">
    <property type="entry name" value="GTPASE IMAP FAMILY MEMBER 4"/>
    <property type="match status" value="1"/>
</dbReference>
<protein>
    <submittedName>
        <fullName evidence="8">GTPase IMAP family member 8-like isoform X1</fullName>
    </submittedName>
</protein>
<dbReference type="Gene3D" id="3.40.50.300">
    <property type="entry name" value="P-loop containing nucleotide triphosphate hydrolases"/>
    <property type="match status" value="2"/>
</dbReference>
<accession>A0A6P8EUL9</accession>
<comment type="similarity">
    <text evidence="1">Belongs to the TRAFAC class TrmE-Era-EngA-EngB-Septin-like GTPase superfamily. AIG1/Toc34/Toc159-like paraseptin GTPase family. IAN subfamily.</text>
</comment>
<evidence type="ECO:0000313" key="7">
    <source>
        <dbReference type="Proteomes" id="UP000515152"/>
    </source>
</evidence>
<dbReference type="GO" id="GO:0005525">
    <property type="term" value="F:GTP binding"/>
    <property type="evidence" value="ECO:0007669"/>
    <property type="project" value="UniProtKB-KW"/>
</dbReference>
<dbReference type="PANTHER" id="PTHR10903">
    <property type="entry name" value="GTPASE, IMAP FAMILY MEMBER-RELATED"/>
    <property type="match status" value="1"/>
</dbReference>
<feature type="transmembrane region" description="Helical" evidence="5">
    <location>
        <begin position="646"/>
        <end position="668"/>
    </location>
</feature>
<keyword evidence="7" id="KW-1185">Reference proteome</keyword>
<evidence type="ECO:0000256" key="1">
    <source>
        <dbReference type="ARBA" id="ARBA00008535"/>
    </source>
</evidence>
<dbReference type="InterPro" id="IPR027417">
    <property type="entry name" value="P-loop_NTPase"/>
</dbReference>
<keyword evidence="3" id="KW-0342">GTP-binding</keyword>
<name>A0A6P8EUL9_CLUHA</name>
<evidence type="ECO:0000256" key="4">
    <source>
        <dbReference type="SAM" id="MobiDB-lite"/>
    </source>
</evidence>
<gene>
    <name evidence="8" type="primary">LOC116218405</name>
</gene>
<dbReference type="GeneID" id="116218405"/>
<feature type="compositionally biased region" description="Polar residues" evidence="4">
    <location>
        <begin position="91"/>
        <end position="110"/>
    </location>
</feature>
<dbReference type="OrthoDB" id="8954335at2759"/>
<feature type="domain" description="AIG1-type G" evidence="6">
    <location>
        <begin position="162"/>
        <end position="352"/>
    </location>
</feature>